<evidence type="ECO:0000313" key="2">
    <source>
        <dbReference type="Proteomes" id="UP001055811"/>
    </source>
</evidence>
<reference evidence="2" key="1">
    <citation type="journal article" date="2022" name="Mol. Ecol. Resour.">
        <title>The genomes of chicory, endive, great burdock and yacon provide insights into Asteraceae palaeo-polyploidization history and plant inulin production.</title>
        <authorList>
            <person name="Fan W."/>
            <person name="Wang S."/>
            <person name="Wang H."/>
            <person name="Wang A."/>
            <person name="Jiang F."/>
            <person name="Liu H."/>
            <person name="Zhao H."/>
            <person name="Xu D."/>
            <person name="Zhang Y."/>
        </authorList>
    </citation>
    <scope>NUCLEOTIDE SEQUENCE [LARGE SCALE GENOMIC DNA]</scope>
    <source>
        <strain evidence="2">cv. Punajuju</strain>
    </source>
</reference>
<name>A0ACB9BHA1_CICIN</name>
<comment type="caution">
    <text evidence="1">The sequence shown here is derived from an EMBL/GenBank/DDBJ whole genome shotgun (WGS) entry which is preliminary data.</text>
</comment>
<gene>
    <name evidence="1" type="ORF">L2E82_32171</name>
</gene>
<reference evidence="1 2" key="2">
    <citation type="journal article" date="2022" name="Mol. Ecol. Resour.">
        <title>The genomes of chicory, endive, great burdock and yacon provide insights into Asteraceae paleo-polyploidization history and plant inulin production.</title>
        <authorList>
            <person name="Fan W."/>
            <person name="Wang S."/>
            <person name="Wang H."/>
            <person name="Wang A."/>
            <person name="Jiang F."/>
            <person name="Liu H."/>
            <person name="Zhao H."/>
            <person name="Xu D."/>
            <person name="Zhang Y."/>
        </authorList>
    </citation>
    <scope>NUCLEOTIDE SEQUENCE [LARGE SCALE GENOMIC DNA]</scope>
    <source>
        <strain evidence="2">cv. Punajuju</strain>
        <tissue evidence="1">Leaves</tissue>
    </source>
</reference>
<proteinExistence type="predicted"/>
<dbReference type="Proteomes" id="UP001055811">
    <property type="component" value="Linkage Group LG06"/>
</dbReference>
<protein>
    <submittedName>
        <fullName evidence="1">Uncharacterized protein</fullName>
    </submittedName>
</protein>
<organism evidence="1 2">
    <name type="scientific">Cichorium intybus</name>
    <name type="common">Chicory</name>
    <dbReference type="NCBI Taxonomy" id="13427"/>
    <lineage>
        <taxon>Eukaryota</taxon>
        <taxon>Viridiplantae</taxon>
        <taxon>Streptophyta</taxon>
        <taxon>Embryophyta</taxon>
        <taxon>Tracheophyta</taxon>
        <taxon>Spermatophyta</taxon>
        <taxon>Magnoliopsida</taxon>
        <taxon>eudicotyledons</taxon>
        <taxon>Gunneridae</taxon>
        <taxon>Pentapetalae</taxon>
        <taxon>asterids</taxon>
        <taxon>campanulids</taxon>
        <taxon>Asterales</taxon>
        <taxon>Asteraceae</taxon>
        <taxon>Cichorioideae</taxon>
        <taxon>Cichorieae</taxon>
        <taxon>Cichoriinae</taxon>
        <taxon>Cichorium</taxon>
    </lineage>
</organism>
<evidence type="ECO:0000313" key="1">
    <source>
        <dbReference type="EMBL" id="KAI3721166.1"/>
    </source>
</evidence>
<accession>A0ACB9BHA1</accession>
<sequence>MTTPTRMTLQIDPFHNCEGCIRKLKRALSELRGVLVVAIDPNKGEVTIITGHSLEVIKKALKRKFPKKYIFQLQEESHEELHEELLEAGQQDPSYALSNPHNLITDQNVISLETPQHAFDLGIMARSLEIACDIEGLHNVEFVQTNIVRFNFTDCGNQPSSSTFSSTRSQPSAYIEQSISHSKIIRIQELDD</sequence>
<dbReference type="EMBL" id="CM042014">
    <property type="protein sequence ID" value="KAI3721166.1"/>
    <property type="molecule type" value="Genomic_DNA"/>
</dbReference>
<keyword evidence="2" id="KW-1185">Reference proteome</keyword>